<dbReference type="GO" id="GO:0031297">
    <property type="term" value="P:replication fork processing"/>
    <property type="evidence" value="ECO:0007669"/>
    <property type="project" value="TreeGrafter"/>
</dbReference>
<dbReference type="InterPro" id="IPR057342">
    <property type="entry name" value="DEXDc_RapA"/>
</dbReference>
<dbReference type="PROSITE" id="PS51192">
    <property type="entry name" value="HELICASE_ATP_BIND_1"/>
    <property type="match status" value="1"/>
</dbReference>
<dbReference type="AlphaFoldDB" id="A0A644WFM7"/>
<dbReference type="GO" id="GO:0043596">
    <property type="term" value="C:nuclear replication fork"/>
    <property type="evidence" value="ECO:0007669"/>
    <property type="project" value="TreeGrafter"/>
</dbReference>
<keyword evidence="4" id="KW-0067">ATP-binding</keyword>
<dbReference type="PANTHER" id="PTHR45766">
    <property type="entry name" value="DNA ANNEALING HELICASE AND ENDONUCLEASE ZRANB3 FAMILY MEMBER"/>
    <property type="match status" value="1"/>
</dbReference>
<dbReference type="PANTHER" id="PTHR45766:SF6">
    <property type="entry name" value="SWI_SNF-RELATED MATRIX-ASSOCIATED ACTIN-DEPENDENT REGULATOR OF CHROMATIN SUBFAMILY A-LIKE PROTEIN 1"/>
    <property type="match status" value="1"/>
</dbReference>
<dbReference type="GO" id="GO:0005524">
    <property type="term" value="F:ATP binding"/>
    <property type="evidence" value="ECO:0007669"/>
    <property type="project" value="UniProtKB-KW"/>
</dbReference>
<reference evidence="7" key="1">
    <citation type="submission" date="2019-08" db="EMBL/GenBank/DDBJ databases">
        <authorList>
            <person name="Kucharzyk K."/>
            <person name="Murdoch R.W."/>
            <person name="Higgins S."/>
            <person name="Loffler F."/>
        </authorList>
    </citation>
    <scope>NUCLEOTIDE SEQUENCE</scope>
</reference>
<dbReference type="Gene3D" id="3.40.50.10810">
    <property type="entry name" value="Tandem AAA-ATPase domain"/>
    <property type="match status" value="1"/>
</dbReference>
<evidence type="ECO:0000256" key="3">
    <source>
        <dbReference type="ARBA" id="ARBA00022806"/>
    </source>
</evidence>
<dbReference type="SMART" id="SM00487">
    <property type="entry name" value="DEXDc"/>
    <property type="match status" value="1"/>
</dbReference>
<dbReference type="InterPro" id="IPR027417">
    <property type="entry name" value="P-loop_NTPase"/>
</dbReference>
<feature type="domain" description="Helicase ATP-binding" evidence="5">
    <location>
        <begin position="254"/>
        <end position="415"/>
    </location>
</feature>
<evidence type="ECO:0000259" key="6">
    <source>
        <dbReference type="PROSITE" id="PS51194"/>
    </source>
</evidence>
<dbReference type="CDD" id="cd18793">
    <property type="entry name" value="SF2_C_SNF"/>
    <property type="match status" value="1"/>
</dbReference>
<dbReference type="GO" id="GO:0004386">
    <property type="term" value="F:helicase activity"/>
    <property type="evidence" value="ECO:0007669"/>
    <property type="project" value="UniProtKB-KW"/>
</dbReference>
<sequence>MEIIDNKQGRLLGDEIKKRISSETSMFLSTGYFSIYAFLFLKDKLKDIKEVEILLLTDPIQNSPVGVSLRNSVLLFGDNSEQELQNQLLLRNASEECAAWLKKKARISTLIIPNSFGMKMLVLENNDSNNIAVNMNLSDFTATTLGYVASDNIHCNILQTELHAVDQFKNLFSQVWNNPVMSKDIKQYMLSSLELGYRDYSPDFLYYYTLHHIFNESLKDFDNDKLIKTRTGFKDKRIWQKLYKFQKDGVMGAIEKIERYGGCIIADSVGLGKTFEALAIIKYYELRNDRVLVLCPKKLRENWTVYTQNDRRNIFLEDRFNYDVLHHTDLTRDRGLSGTINLKTINWANYDLVVIDESHNFRNNNPHKGEKTRYARLMNEIIRKGVKTKLLMLSATPVNNRMNDLKNQISFITEGNDLAFDTEGIDNITTVMALAQRQFTEWTKSDLKDINTLFEKLDCRYFKLLDMLTIARSRKHIVKYYNCDDVGKFPERLQPINIKTDIDSRKLFPSLKEINTSIRKLNLANFSPMEYVLAEKRAEYEAKYDYQLKSGSVFKQIDREKSLIHLMRVNYLKRMESSINSFSISIKGLLKQVNDNLEKIANSALYIGKAVTIEDIDLEDTDNEALVGNKVKVLLQDMDLVRWKQDLEYDRDILAKLLESARNIDSIRDEKLEELKRIIANKIDNPINGTNRKVVIFTAFADTANYLYHDISSWAYKNYGIYSTLITGTGINKTNLPHSGNDMNDLLTNFSPISKERDKTGSKIKEEIDILIATDCISEGQNLQDCDFLVNYDIHWNPVRIIQRFGRIDRLGSINERVQLVNFWPNMELNEYINLESRVKGKMVLLDISATGEENLIEMNGQDEMNDLEYRRKQLEQLQNTVLDLEDIQGGMTITDSNMNDFRMDLLEYSKSNKDQPEQMPKGIHSVVFANDIEIKEGTIFCLRNRKGEKGKSILSPYYLVYVGKEGETLLGYMQGKRCLDYMKKLCQGRAEVVKELAEELKTETRNYRDMKIYSGLLQSAMESVLGKSHEIGAASFFSTDGVALAAEGVTAKSDFEIISFVVIKSQK</sequence>
<evidence type="ECO:0000259" key="5">
    <source>
        <dbReference type="PROSITE" id="PS51192"/>
    </source>
</evidence>
<organism evidence="7">
    <name type="scientific">bioreactor metagenome</name>
    <dbReference type="NCBI Taxonomy" id="1076179"/>
    <lineage>
        <taxon>unclassified sequences</taxon>
        <taxon>metagenomes</taxon>
        <taxon>ecological metagenomes</taxon>
    </lineage>
</organism>
<dbReference type="EMBL" id="VSSQ01000858">
    <property type="protein sequence ID" value="MPM02298.1"/>
    <property type="molecule type" value="Genomic_DNA"/>
</dbReference>
<dbReference type="GO" id="GO:0006281">
    <property type="term" value="P:DNA repair"/>
    <property type="evidence" value="ECO:0007669"/>
    <property type="project" value="TreeGrafter"/>
</dbReference>
<protein>
    <submittedName>
        <fullName evidence="7">RNA polymerase-associated protein RapA</fullName>
        <ecNumber evidence="7">3.6.4.-</ecNumber>
    </submittedName>
</protein>
<dbReference type="InterPro" id="IPR001650">
    <property type="entry name" value="Helicase_C-like"/>
</dbReference>
<proteinExistence type="predicted"/>
<comment type="caution">
    <text evidence="7">The sequence shown here is derived from an EMBL/GenBank/DDBJ whole genome shotgun (WGS) entry which is preliminary data.</text>
</comment>
<gene>
    <name evidence="7" type="primary">rapA_15</name>
    <name evidence="7" type="ORF">SDC9_48543</name>
</gene>
<evidence type="ECO:0000256" key="4">
    <source>
        <dbReference type="ARBA" id="ARBA00022840"/>
    </source>
</evidence>
<dbReference type="Gene3D" id="3.40.50.300">
    <property type="entry name" value="P-loop containing nucleotide triphosphate hydrolases"/>
    <property type="match status" value="1"/>
</dbReference>
<dbReference type="GO" id="GO:0016787">
    <property type="term" value="F:hydrolase activity"/>
    <property type="evidence" value="ECO:0007669"/>
    <property type="project" value="UniProtKB-KW"/>
</dbReference>
<dbReference type="SMART" id="SM00490">
    <property type="entry name" value="HELICc"/>
    <property type="match status" value="1"/>
</dbReference>
<keyword evidence="1" id="KW-0547">Nucleotide-binding</keyword>
<dbReference type="InterPro" id="IPR014001">
    <property type="entry name" value="Helicase_ATP-bd"/>
</dbReference>
<keyword evidence="2 7" id="KW-0378">Hydrolase</keyword>
<dbReference type="PROSITE" id="PS51194">
    <property type="entry name" value="HELICASE_CTER"/>
    <property type="match status" value="1"/>
</dbReference>
<dbReference type="EC" id="3.6.4.-" evidence="7"/>
<evidence type="ECO:0000256" key="2">
    <source>
        <dbReference type="ARBA" id="ARBA00022801"/>
    </source>
</evidence>
<dbReference type="SUPFAM" id="SSF52540">
    <property type="entry name" value="P-loop containing nucleoside triphosphate hydrolases"/>
    <property type="match status" value="1"/>
</dbReference>
<dbReference type="Pfam" id="PF00176">
    <property type="entry name" value="SNF2-rel_dom"/>
    <property type="match status" value="1"/>
</dbReference>
<dbReference type="Pfam" id="PF00271">
    <property type="entry name" value="Helicase_C"/>
    <property type="match status" value="1"/>
</dbReference>
<dbReference type="InterPro" id="IPR049730">
    <property type="entry name" value="SNF2/RAD54-like_C"/>
</dbReference>
<dbReference type="CDD" id="cd18011">
    <property type="entry name" value="DEXDc_RapA"/>
    <property type="match status" value="1"/>
</dbReference>
<accession>A0A644WFM7</accession>
<keyword evidence="3" id="KW-0347">Helicase</keyword>
<name>A0A644WFM7_9ZZZZ</name>
<evidence type="ECO:0000313" key="7">
    <source>
        <dbReference type="EMBL" id="MPM02298.1"/>
    </source>
</evidence>
<dbReference type="InterPro" id="IPR000330">
    <property type="entry name" value="SNF2_N"/>
</dbReference>
<evidence type="ECO:0000256" key="1">
    <source>
        <dbReference type="ARBA" id="ARBA00022741"/>
    </source>
</evidence>
<dbReference type="InterPro" id="IPR038718">
    <property type="entry name" value="SNF2-like_sf"/>
</dbReference>
<feature type="domain" description="Helicase C-terminal" evidence="6">
    <location>
        <begin position="682"/>
        <end position="886"/>
    </location>
</feature>